<dbReference type="InterPro" id="IPR032808">
    <property type="entry name" value="DoxX"/>
</dbReference>
<name>A0A5N0DNF3_9NOCA</name>
<dbReference type="GO" id="GO:0016020">
    <property type="term" value="C:membrane"/>
    <property type="evidence" value="ECO:0007669"/>
    <property type="project" value="UniProtKB-SubCell"/>
</dbReference>
<evidence type="ECO:0000256" key="5">
    <source>
        <dbReference type="SAM" id="Phobius"/>
    </source>
</evidence>
<dbReference type="Pfam" id="PF13564">
    <property type="entry name" value="DoxX_2"/>
    <property type="match status" value="1"/>
</dbReference>
<feature type="transmembrane region" description="Helical" evidence="5">
    <location>
        <begin position="7"/>
        <end position="26"/>
    </location>
</feature>
<feature type="transmembrane region" description="Helical" evidence="5">
    <location>
        <begin position="98"/>
        <end position="115"/>
    </location>
</feature>
<feature type="transmembrane region" description="Helical" evidence="5">
    <location>
        <begin position="46"/>
        <end position="64"/>
    </location>
</feature>
<proteinExistence type="predicted"/>
<keyword evidence="4 5" id="KW-0472">Membrane</keyword>
<comment type="subcellular location">
    <subcellularLocation>
        <location evidence="1">Membrane</location>
        <topology evidence="1">Multi-pass membrane protein</topology>
    </subcellularLocation>
</comment>
<protein>
    <submittedName>
        <fullName evidence="6">DoxX family protein</fullName>
    </submittedName>
</protein>
<evidence type="ECO:0000256" key="4">
    <source>
        <dbReference type="ARBA" id="ARBA00023136"/>
    </source>
</evidence>
<dbReference type="OrthoDB" id="7960583at2"/>
<evidence type="ECO:0000256" key="3">
    <source>
        <dbReference type="ARBA" id="ARBA00022989"/>
    </source>
</evidence>
<evidence type="ECO:0000256" key="2">
    <source>
        <dbReference type="ARBA" id="ARBA00022692"/>
    </source>
</evidence>
<dbReference type="RefSeq" id="WP_150408229.1">
    <property type="nucleotide sequence ID" value="NZ_VXLC01000048.1"/>
</dbReference>
<dbReference type="AlphaFoldDB" id="A0A5N0DNF3"/>
<accession>A0A5N0DNF3</accession>
<organism evidence="6 7">
    <name type="scientific">Nocardia colli</name>
    <dbReference type="NCBI Taxonomy" id="2545717"/>
    <lineage>
        <taxon>Bacteria</taxon>
        <taxon>Bacillati</taxon>
        <taxon>Actinomycetota</taxon>
        <taxon>Actinomycetes</taxon>
        <taxon>Mycobacteriales</taxon>
        <taxon>Nocardiaceae</taxon>
        <taxon>Nocardia</taxon>
    </lineage>
</organism>
<feature type="transmembrane region" description="Helical" evidence="5">
    <location>
        <begin position="73"/>
        <end position="92"/>
    </location>
</feature>
<dbReference type="PIRSF" id="PIRSF030066">
    <property type="entry name" value="UCP030066"/>
    <property type="match status" value="1"/>
</dbReference>
<evidence type="ECO:0000256" key="1">
    <source>
        <dbReference type="ARBA" id="ARBA00004141"/>
    </source>
</evidence>
<comment type="caution">
    <text evidence="6">The sequence shown here is derived from an EMBL/GenBank/DDBJ whole genome shotgun (WGS) entry which is preliminary data.</text>
</comment>
<reference evidence="6 7" key="1">
    <citation type="submission" date="2019-09" db="EMBL/GenBank/DDBJ databases">
        <authorList>
            <person name="Wang X."/>
        </authorList>
    </citation>
    <scope>NUCLEOTIDE SEQUENCE [LARGE SCALE GENOMIC DNA]</scope>
    <source>
        <strain evidence="6 7">CICC 11023</strain>
    </source>
</reference>
<sequence length="148" mass="15683">MGNARSIGYWATTAAVVFVLATGGVADLIQRGDTADGMVELGYPTYVMGILGFWKVLGAMAIAVPRFPLVKEWAYAGAFFDLTGGLVSHAAHGSGVNHLFYTGFFALCVVASWALRPAERKLAVPVFRDYGRAPELGKLPRTGASATV</sequence>
<keyword evidence="3 5" id="KW-1133">Transmembrane helix</keyword>
<dbReference type="Proteomes" id="UP000323876">
    <property type="component" value="Unassembled WGS sequence"/>
</dbReference>
<dbReference type="InterPro" id="IPR016944">
    <property type="entry name" value="UCP030066"/>
</dbReference>
<evidence type="ECO:0000313" key="6">
    <source>
        <dbReference type="EMBL" id="KAA8877449.1"/>
    </source>
</evidence>
<dbReference type="EMBL" id="VXLC01000048">
    <property type="protein sequence ID" value="KAA8877449.1"/>
    <property type="molecule type" value="Genomic_DNA"/>
</dbReference>
<keyword evidence="7" id="KW-1185">Reference proteome</keyword>
<evidence type="ECO:0000313" key="7">
    <source>
        <dbReference type="Proteomes" id="UP000323876"/>
    </source>
</evidence>
<gene>
    <name evidence="6" type="ORF">F3087_44395</name>
</gene>
<keyword evidence="2 5" id="KW-0812">Transmembrane</keyword>